<sequence>MNLGSNSVGARPLVTGSCSLCRNPVYADEGYHAVSGRHWECELQVAANLPINDGINNPAKSVFRG</sequence>
<proteinExistence type="predicted"/>
<protein>
    <submittedName>
        <fullName evidence="1">Uncharacterized protein</fullName>
    </submittedName>
</protein>
<name>A0A6P2NVI0_9BURK</name>
<dbReference type="Proteomes" id="UP000494261">
    <property type="component" value="Unassembled WGS sequence"/>
</dbReference>
<evidence type="ECO:0000313" key="2">
    <source>
        <dbReference type="Proteomes" id="UP000494261"/>
    </source>
</evidence>
<evidence type="ECO:0000313" key="1">
    <source>
        <dbReference type="EMBL" id="VWB98611.1"/>
    </source>
</evidence>
<organism evidence="1 2">
    <name type="scientific">Burkholderia aenigmatica</name>
    <dbReference type="NCBI Taxonomy" id="2015348"/>
    <lineage>
        <taxon>Bacteria</taxon>
        <taxon>Pseudomonadati</taxon>
        <taxon>Pseudomonadota</taxon>
        <taxon>Betaproteobacteria</taxon>
        <taxon>Burkholderiales</taxon>
        <taxon>Burkholderiaceae</taxon>
        <taxon>Burkholderia</taxon>
        <taxon>Burkholderia cepacia complex</taxon>
    </lineage>
</organism>
<dbReference type="AlphaFoldDB" id="A0A6P2NVI0"/>
<gene>
    <name evidence="1" type="ORF">BLA13014_04613</name>
</gene>
<reference evidence="1 2" key="1">
    <citation type="submission" date="2019-09" db="EMBL/GenBank/DDBJ databases">
        <authorList>
            <person name="Depoorter E."/>
        </authorList>
    </citation>
    <scope>NUCLEOTIDE SEQUENCE [LARGE SCALE GENOMIC DNA]</scope>
    <source>
        <strain evidence="1">LMG 13014</strain>
    </source>
</reference>
<accession>A0A6P2NVI0</accession>
<dbReference type="EMBL" id="CABVQC010000033">
    <property type="protein sequence ID" value="VWB98611.1"/>
    <property type="molecule type" value="Genomic_DNA"/>
</dbReference>